<accession>A0A9D2WQA8</accession>
<dbReference type="EMBL" id="LSRS01000003">
    <property type="protein sequence ID" value="KAF1084961.1"/>
    <property type="molecule type" value="Genomic_DNA"/>
</dbReference>
<keyword evidence="3" id="KW-1185">Reference proteome</keyword>
<protein>
    <recommendedName>
        <fullName evidence="4">Transporter suffix domain-containing protein</fullName>
    </recommendedName>
</protein>
<dbReference type="RefSeq" id="WP_161821497.1">
    <property type="nucleotide sequence ID" value="NZ_LSRS01000003.1"/>
</dbReference>
<gene>
    <name evidence="2" type="ORF">SPSYN_01097</name>
</gene>
<dbReference type="NCBIfam" id="NF033684">
    <property type="entry name" value="suffix_2_RND"/>
    <property type="match status" value="1"/>
</dbReference>
<dbReference type="Proteomes" id="UP000798488">
    <property type="component" value="Unassembled WGS sequence"/>
</dbReference>
<proteinExistence type="predicted"/>
<dbReference type="AlphaFoldDB" id="A0A9D2WQA8"/>
<evidence type="ECO:0000313" key="3">
    <source>
        <dbReference type="Proteomes" id="UP000798488"/>
    </source>
</evidence>
<feature type="transmembrane region" description="Helical" evidence="1">
    <location>
        <begin position="39"/>
        <end position="60"/>
    </location>
</feature>
<keyword evidence="1" id="KW-1133">Transmembrane helix</keyword>
<organism evidence="2 3">
    <name type="scientific">Sporotomaculum syntrophicum</name>
    <dbReference type="NCBI Taxonomy" id="182264"/>
    <lineage>
        <taxon>Bacteria</taxon>
        <taxon>Bacillati</taxon>
        <taxon>Bacillota</taxon>
        <taxon>Clostridia</taxon>
        <taxon>Eubacteriales</taxon>
        <taxon>Desulfallaceae</taxon>
        <taxon>Sporotomaculum</taxon>
    </lineage>
</organism>
<keyword evidence="1" id="KW-0812">Transmembrane</keyword>
<comment type="caution">
    <text evidence="2">The sequence shown here is derived from an EMBL/GenBank/DDBJ whole genome shotgun (WGS) entry which is preliminary data.</text>
</comment>
<dbReference type="InterPro" id="IPR047961">
    <property type="entry name" value="Transp_suffix-like"/>
</dbReference>
<sequence>MAQPNKLRKVGVICVVLSFVFYGAILLVPFLPYPTSSKVAITSGLVVLGEASFWIGGFILGKELLTKYRRYLSPWQWFKKTPAADLPDPVKDETRTPK</sequence>
<name>A0A9D2WQA8_9FIRM</name>
<keyword evidence="1" id="KW-0472">Membrane</keyword>
<evidence type="ECO:0000256" key="1">
    <source>
        <dbReference type="SAM" id="Phobius"/>
    </source>
</evidence>
<evidence type="ECO:0008006" key="4">
    <source>
        <dbReference type="Google" id="ProtNLM"/>
    </source>
</evidence>
<evidence type="ECO:0000313" key="2">
    <source>
        <dbReference type="EMBL" id="KAF1084961.1"/>
    </source>
</evidence>
<reference evidence="2" key="1">
    <citation type="submission" date="2016-02" db="EMBL/GenBank/DDBJ databases">
        <title>Draft Genome Sequence of Sporotomaculum syntrophicum Strain FB, a Syntrophic Benzoate Degrader.</title>
        <authorList>
            <person name="Nobu M.K."/>
            <person name="Narihiro T."/>
            <person name="Qiu Y.-L."/>
            <person name="Ohashi A."/>
            <person name="Liu W.-T."/>
            <person name="Yuji S."/>
        </authorList>
    </citation>
    <scope>NUCLEOTIDE SEQUENCE</scope>
    <source>
        <strain evidence="2">FB</strain>
    </source>
</reference>
<feature type="transmembrane region" description="Helical" evidence="1">
    <location>
        <begin position="12"/>
        <end position="33"/>
    </location>
</feature>
<dbReference type="OrthoDB" id="1122717at2"/>